<dbReference type="GO" id="GO:0016491">
    <property type="term" value="F:oxidoreductase activity"/>
    <property type="evidence" value="ECO:0007669"/>
    <property type="project" value="UniProtKB-KW"/>
</dbReference>
<evidence type="ECO:0000256" key="2">
    <source>
        <dbReference type="ARBA" id="ARBA00022827"/>
    </source>
</evidence>
<dbReference type="AlphaFoldDB" id="A0A4U0XF33"/>
<dbReference type="OrthoDB" id="2915840at2759"/>
<feature type="region of interest" description="Disordered" evidence="4">
    <location>
        <begin position="413"/>
        <end position="435"/>
    </location>
</feature>
<dbReference type="PANTHER" id="PTHR23023">
    <property type="entry name" value="DIMETHYLANILINE MONOOXYGENASE"/>
    <property type="match status" value="1"/>
</dbReference>
<evidence type="ECO:0000256" key="3">
    <source>
        <dbReference type="ARBA" id="ARBA00023002"/>
    </source>
</evidence>
<dbReference type="STRING" id="331657.A0A4U0XF33"/>
<evidence type="ECO:0000313" key="7">
    <source>
        <dbReference type="Proteomes" id="UP000308768"/>
    </source>
</evidence>
<keyword evidence="3" id="KW-0560">Oxidoreductase</keyword>
<accession>A0A4U0XF33</accession>
<gene>
    <name evidence="6" type="ORF">B0A49_01249</name>
    <name evidence="5" type="ORF">B0A49_06200</name>
</gene>
<dbReference type="SUPFAM" id="SSF51905">
    <property type="entry name" value="FAD/NAD(P)-binding domain"/>
    <property type="match status" value="2"/>
</dbReference>
<reference evidence="5 7" key="1">
    <citation type="submission" date="2017-03" db="EMBL/GenBank/DDBJ databases">
        <title>Genomes of endolithic fungi from Antarctica.</title>
        <authorList>
            <person name="Coleine C."/>
            <person name="Masonjones S."/>
            <person name="Stajich J.E."/>
        </authorList>
    </citation>
    <scope>NUCLEOTIDE SEQUENCE [LARGE SCALE GENOMIC DNA]</scope>
    <source>
        <strain evidence="5 7">CCFEE 5187</strain>
    </source>
</reference>
<dbReference type="Proteomes" id="UP000308768">
    <property type="component" value="Unassembled WGS sequence"/>
</dbReference>
<dbReference type="FunFam" id="3.50.50.60:FF:000258">
    <property type="entry name" value="Flavin-binding monooxygenase-like protein (AFU_orthologue AFUA_6G01900)"/>
    <property type="match status" value="1"/>
</dbReference>
<keyword evidence="1" id="KW-0285">Flavoprotein</keyword>
<sequence>MEEADIVVIGAGWYGLAAAKTFIELNPEVDLIVLDGSPTVGGVWSEHRLYPGLKSNNMKGKLEYSDFPMDEATYRVKHGEHVPGPVLHQYLTAYSKKFDVHRRIRFNTWAQTVERIESGGWLITTTSNVSGAPEESQIRTKKLVVATGLTSGPFMPAFIGAESFNAPLFHTKDFAKNADTIQSARSVTVFGGTKSAWDAAYEYAAAGVPVNMVIRESGHGPVWMAPAYVTPFKIWLEKLVFTRLLTWFSPCVWGDADGYPRIRRFLHGTAVGRWIVDTFWGILNNDVIQLNGYDEHPETKKLKPWYGSFWIGGGLSITNHGGDFFEMVRRGKIKVYIADMIRLSERTVHLSTGEALKSDALICATGWKHLPPIKFLPEGIDADLGLPHYTSQPDPIFRKADAEILARYPRLKAQPPGNPHFKPLPRDEDDASAPDATNEPWRLHRFMVPPAYIHDRSIAFAGMLIVICTCISAQTQALWIAAYFANELDITASDADIKWEMALHTQFGKWRYPCGYGARYPDFVFDAMPYLDMVLGDLGLRKWRKKGRLAEIVEPYGPEDYKGLIDEWKALRKKAQ</sequence>
<keyword evidence="7" id="KW-1185">Reference proteome</keyword>
<protein>
    <recommendedName>
        <fullName evidence="8">FAD/NAD(P)-binding domain-containing protein</fullName>
    </recommendedName>
</protein>
<dbReference type="InterPro" id="IPR036188">
    <property type="entry name" value="FAD/NAD-bd_sf"/>
</dbReference>
<organism evidence="5 7">
    <name type="scientific">Cryomyces minteri</name>
    <dbReference type="NCBI Taxonomy" id="331657"/>
    <lineage>
        <taxon>Eukaryota</taxon>
        <taxon>Fungi</taxon>
        <taxon>Dikarya</taxon>
        <taxon>Ascomycota</taxon>
        <taxon>Pezizomycotina</taxon>
        <taxon>Dothideomycetes</taxon>
        <taxon>Dothideomycetes incertae sedis</taxon>
        <taxon>Cryomyces</taxon>
    </lineage>
</organism>
<evidence type="ECO:0008006" key="8">
    <source>
        <dbReference type="Google" id="ProtNLM"/>
    </source>
</evidence>
<keyword evidence="2" id="KW-0274">FAD</keyword>
<name>A0A4U0XF33_9PEZI</name>
<dbReference type="EMBL" id="NAJN01000378">
    <property type="protein sequence ID" value="TKA74178.1"/>
    <property type="molecule type" value="Genomic_DNA"/>
</dbReference>
<dbReference type="InterPro" id="IPR050346">
    <property type="entry name" value="FMO-like"/>
</dbReference>
<dbReference type="Pfam" id="PF13738">
    <property type="entry name" value="Pyr_redox_3"/>
    <property type="match status" value="1"/>
</dbReference>
<evidence type="ECO:0000313" key="5">
    <source>
        <dbReference type="EMBL" id="TKA74178.1"/>
    </source>
</evidence>
<comment type="caution">
    <text evidence="5">The sequence shown here is derived from an EMBL/GenBank/DDBJ whole genome shotgun (WGS) entry which is preliminary data.</text>
</comment>
<proteinExistence type="predicted"/>
<evidence type="ECO:0000313" key="6">
    <source>
        <dbReference type="EMBL" id="TKA78701.1"/>
    </source>
</evidence>
<evidence type="ECO:0000256" key="1">
    <source>
        <dbReference type="ARBA" id="ARBA00022630"/>
    </source>
</evidence>
<dbReference type="Gene3D" id="3.50.50.60">
    <property type="entry name" value="FAD/NAD(P)-binding domain"/>
    <property type="match status" value="2"/>
</dbReference>
<evidence type="ECO:0000256" key="4">
    <source>
        <dbReference type="SAM" id="MobiDB-lite"/>
    </source>
</evidence>
<dbReference type="EMBL" id="NAJN01000131">
    <property type="protein sequence ID" value="TKA78701.1"/>
    <property type="molecule type" value="Genomic_DNA"/>
</dbReference>